<name>A0A1I7SZP1_9PELO</name>
<evidence type="ECO:0000313" key="1">
    <source>
        <dbReference type="Proteomes" id="UP000095282"/>
    </source>
</evidence>
<dbReference type="WBParaSite" id="Csp11.Scaffold410.g1044.t1">
    <property type="protein sequence ID" value="Csp11.Scaffold410.g1044.t1"/>
    <property type="gene ID" value="Csp11.Scaffold410.g1044"/>
</dbReference>
<dbReference type="Proteomes" id="UP000095282">
    <property type="component" value="Unplaced"/>
</dbReference>
<organism evidence="1 2">
    <name type="scientific">Caenorhabditis tropicalis</name>
    <dbReference type="NCBI Taxonomy" id="1561998"/>
    <lineage>
        <taxon>Eukaryota</taxon>
        <taxon>Metazoa</taxon>
        <taxon>Ecdysozoa</taxon>
        <taxon>Nematoda</taxon>
        <taxon>Chromadorea</taxon>
        <taxon>Rhabditida</taxon>
        <taxon>Rhabditina</taxon>
        <taxon>Rhabditomorpha</taxon>
        <taxon>Rhabditoidea</taxon>
        <taxon>Rhabditidae</taxon>
        <taxon>Peloderinae</taxon>
        <taxon>Caenorhabditis</taxon>
    </lineage>
</organism>
<dbReference type="AlphaFoldDB" id="A0A1I7SZP1"/>
<protein>
    <submittedName>
        <fullName evidence="2">Uncharacterized protein</fullName>
    </submittedName>
</protein>
<accession>A0A1I7SZP1</accession>
<evidence type="ECO:0000313" key="2">
    <source>
        <dbReference type="WBParaSite" id="Csp11.Scaffold410.g1044.t1"/>
    </source>
</evidence>
<reference evidence="2" key="1">
    <citation type="submission" date="2016-11" db="UniProtKB">
        <authorList>
            <consortium name="WormBaseParasite"/>
        </authorList>
    </citation>
    <scope>IDENTIFICATION</scope>
</reference>
<keyword evidence="1" id="KW-1185">Reference proteome</keyword>
<proteinExistence type="predicted"/>
<sequence>MKILIAGEMNASQNEFIDKVNSTKKACNDLEKNLEKLWNNGQIAEHSEVQSKRIEITLQSASTLTSHANTIFHPTDFKDTKGFTKIASKIQLFCVNLMDTLHDFNRSLNDFDRSLNCLKKIKKYQEELTSLENSFPILHKTDHVVRVTMECVTSTVVEDKSITPL</sequence>